<dbReference type="STRING" id="688.A6E04_04220"/>
<dbReference type="GO" id="GO:0016042">
    <property type="term" value="P:lipid catabolic process"/>
    <property type="evidence" value="ECO:0007669"/>
    <property type="project" value="UniProtKB-UniRule"/>
</dbReference>
<dbReference type="InterPro" id="IPR002641">
    <property type="entry name" value="PNPLA_dom"/>
</dbReference>
<dbReference type="PANTHER" id="PTHR14226:SF74">
    <property type="entry name" value="BLR4684 PROTEIN"/>
    <property type="match status" value="1"/>
</dbReference>
<dbReference type="Proteomes" id="UP000093523">
    <property type="component" value="Unassembled WGS sequence"/>
</dbReference>
<evidence type="ECO:0000256" key="1">
    <source>
        <dbReference type="ARBA" id="ARBA00022801"/>
    </source>
</evidence>
<dbReference type="PROSITE" id="PS51635">
    <property type="entry name" value="PNPLA"/>
    <property type="match status" value="1"/>
</dbReference>
<organism evidence="7 8">
    <name type="scientific">Aliivibrio logei</name>
    <name type="common">Vibrio logei</name>
    <dbReference type="NCBI Taxonomy" id="688"/>
    <lineage>
        <taxon>Bacteria</taxon>
        <taxon>Pseudomonadati</taxon>
        <taxon>Pseudomonadota</taxon>
        <taxon>Gammaproteobacteria</taxon>
        <taxon>Vibrionales</taxon>
        <taxon>Vibrionaceae</taxon>
        <taxon>Aliivibrio</taxon>
    </lineage>
</organism>
<dbReference type="InterPro" id="IPR016035">
    <property type="entry name" value="Acyl_Trfase/lysoPLipase"/>
</dbReference>
<dbReference type="Gene3D" id="3.40.1090.10">
    <property type="entry name" value="Cytosolic phospholipase A2 catalytic domain"/>
    <property type="match status" value="1"/>
</dbReference>
<keyword evidence="3 4" id="KW-0443">Lipid metabolism</keyword>
<dbReference type="InterPro" id="IPR050301">
    <property type="entry name" value="NTE"/>
</dbReference>
<protein>
    <recommendedName>
        <fullName evidence="6">PNPLA domain-containing protein</fullName>
    </recommendedName>
</protein>
<evidence type="ECO:0000313" key="7">
    <source>
        <dbReference type="EMBL" id="OCH23114.1"/>
    </source>
</evidence>
<evidence type="ECO:0000256" key="2">
    <source>
        <dbReference type="ARBA" id="ARBA00022963"/>
    </source>
</evidence>
<keyword evidence="5" id="KW-0732">Signal</keyword>
<dbReference type="EMBL" id="MAJU01000004">
    <property type="protein sequence ID" value="OCH23114.1"/>
    <property type="molecule type" value="Genomic_DNA"/>
</dbReference>
<dbReference type="AlphaFoldDB" id="A0A1B9P3R5"/>
<feature type="short sequence motif" description="GXGXXG" evidence="4">
    <location>
        <begin position="81"/>
        <end position="86"/>
    </location>
</feature>
<reference evidence="7 8" key="1">
    <citation type="submission" date="2016-06" db="EMBL/GenBank/DDBJ databases">
        <authorList>
            <person name="Kjaerup R.B."/>
            <person name="Dalgaard T.S."/>
            <person name="Juul-Madsen H.R."/>
        </authorList>
    </citation>
    <scope>NUCLEOTIDE SEQUENCE [LARGE SCALE GENOMIC DNA]</scope>
    <source>
        <strain evidence="7 8">1S159</strain>
    </source>
</reference>
<evidence type="ECO:0000256" key="3">
    <source>
        <dbReference type="ARBA" id="ARBA00023098"/>
    </source>
</evidence>
<dbReference type="SUPFAM" id="SSF52151">
    <property type="entry name" value="FabD/lysophospholipase-like"/>
    <property type="match status" value="1"/>
</dbReference>
<feature type="short sequence motif" description="GXSXG" evidence="4">
    <location>
        <begin position="110"/>
        <end position="114"/>
    </location>
</feature>
<accession>A0A1B9P3R5</accession>
<feature type="domain" description="PNPLA" evidence="6">
    <location>
        <begin position="77"/>
        <end position="270"/>
    </location>
</feature>
<feature type="active site" description="Nucleophile" evidence="4">
    <location>
        <position position="112"/>
    </location>
</feature>
<dbReference type="RefSeq" id="WP_065609597.1">
    <property type="nucleotide sequence ID" value="NZ_CAWMPN010000004.1"/>
</dbReference>
<dbReference type="Pfam" id="PF01734">
    <property type="entry name" value="Patatin"/>
    <property type="match status" value="1"/>
</dbReference>
<keyword evidence="2 4" id="KW-0442">Lipid degradation</keyword>
<proteinExistence type="predicted"/>
<feature type="signal peptide" evidence="5">
    <location>
        <begin position="1"/>
        <end position="27"/>
    </location>
</feature>
<comment type="caution">
    <text evidence="7">The sequence shown here is derived from an EMBL/GenBank/DDBJ whole genome shotgun (WGS) entry which is preliminary data.</text>
</comment>
<keyword evidence="1 4" id="KW-0378">Hydrolase</keyword>
<gene>
    <name evidence="7" type="ORF">A6E04_04220</name>
</gene>
<evidence type="ECO:0000256" key="5">
    <source>
        <dbReference type="SAM" id="SignalP"/>
    </source>
</evidence>
<sequence>MSIISILRQWPFIILCTTSLIGCSASAPFTAVPSEQSDQVYPLGKDNLRYWGDSSDLFFDEVYLSHFQQEKDDHHYLALSGGGANGAYGAGILTAWSEMGGRPDFDIVTGVSTGALIAVFAYLGEDYDDELTEFYTTTETDDIFITKRIFNMLSGTALLDSSPLENTIRETVTTELLDKVAEYNAQGRLLLIGTTDLGSQRLSIWNMGEIAALKSDESQRLFEDIILASASIPGAFPAVRINVEGKDDTYQELHVDGGVTRQVFLISDSLSVVNNQNKNHHIYVIRNGEFEPKVDDPELNLNYVASRSLSTLIKYQGRGDVMRIYNLAQRSNIDFYFSHMESDMALEVEQDPDQPFDSTYMQHLYKYGYEQTLIGNVWDDKPPQFNTFSVDL</sequence>
<evidence type="ECO:0000256" key="4">
    <source>
        <dbReference type="PROSITE-ProRule" id="PRU01161"/>
    </source>
</evidence>
<evidence type="ECO:0000313" key="8">
    <source>
        <dbReference type="Proteomes" id="UP000093523"/>
    </source>
</evidence>
<dbReference type="GO" id="GO:0016787">
    <property type="term" value="F:hydrolase activity"/>
    <property type="evidence" value="ECO:0007669"/>
    <property type="project" value="UniProtKB-UniRule"/>
</dbReference>
<name>A0A1B9P3R5_ALILO</name>
<dbReference type="PANTHER" id="PTHR14226">
    <property type="entry name" value="NEUROPATHY TARGET ESTERASE/SWISS CHEESE D.MELANOGASTER"/>
    <property type="match status" value="1"/>
</dbReference>
<evidence type="ECO:0000259" key="6">
    <source>
        <dbReference type="PROSITE" id="PS51635"/>
    </source>
</evidence>
<feature type="chain" id="PRO_5008632476" description="PNPLA domain-containing protein" evidence="5">
    <location>
        <begin position="28"/>
        <end position="392"/>
    </location>
</feature>
<feature type="active site" description="Proton acceptor" evidence="4">
    <location>
        <position position="256"/>
    </location>
</feature>
<feature type="short sequence motif" description="DGA/G" evidence="4">
    <location>
        <begin position="256"/>
        <end position="258"/>
    </location>
</feature>